<feature type="region of interest" description="Disordered" evidence="1">
    <location>
        <begin position="22"/>
        <end position="58"/>
    </location>
</feature>
<dbReference type="InParanoid" id="A0A067QT76"/>
<evidence type="ECO:0000313" key="2">
    <source>
        <dbReference type="EMBL" id="KDR13179.1"/>
    </source>
</evidence>
<evidence type="ECO:0000313" key="3">
    <source>
        <dbReference type="Proteomes" id="UP000027135"/>
    </source>
</evidence>
<dbReference type="AlphaFoldDB" id="A0A067QT76"/>
<accession>A0A067QT76</accession>
<protein>
    <submittedName>
        <fullName evidence="2">Uncharacterized protein</fullName>
    </submittedName>
</protein>
<keyword evidence="3" id="KW-1185">Reference proteome</keyword>
<proteinExistence type="predicted"/>
<reference evidence="2 3" key="1">
    <citation type="journal article" date="2014" name="Nat. Commun.">
        <title>Molecular traces of alternative social organization in a termite genome.</title>
        <authorList>
            <person name="Terrapon N."/>
            <person name="Li C."/>
            <person name="Robertson H.M."/>
            <person name="Ji L."/>
            <person name="Meng X."/>
            <person name="Booth W."/>
            <person name="Chen Z."/>
            <person name="Childers C.P."/>
            <person name="Glastad K.M."/>
            <person name="Gokhale K."/>
            <person name="Gowin J."/>
            <person name="Gronenberg W."/>
            <person name="Hermansen R.A."/>
            <person name="Hu H."/>
            <person name="Hunt B.G."/>
            <person name="Huylmans A.K."/>
            <person name="Khalil S.M."/>
            <person name="Mitchell R.D."/>
            <person name="Munoz-Torres M.C."/>
            <person name="Mustard J.A."/>
            <person name="Pan H."/>
            <person name="Reese J.T."/>
            <person name="Scharf M.E."/>
            <person name="Sun F."/>
            <person name="Vogel H."/>
            <person name="Xiao J."/>
            <person name="Yang W."/>
            <person name="Yang Z."/>
            <person name="Yang Z."/>
            <person name="Zhou J."/>
            <person name="Zhu J."/>
            <person name="Brent C.S."/>
            <person name="Elsik C.G."/>
            <person name="Goodisman M.A."/>
            <person name="Liberles D.A."/>
            <person name="Roe R.M."/>
            <person name="Vargo E.L."/>
            <person name="Vilcinskas A."/>
            <person name="Wang J."/>
            <person name="Bornberg-Bauer E."/>
            <person name="Korb J."/>
            <person name="Zhang G."/>
            <person name="Liebig J."/>
        </authorList>
    </citation>
    <scope>NUCLEOTIDE SEQUENCE [LARGE SCALE GENOMIC DNA]</scope>
    <source>
        <tissue evidence="2">Whole organism</tissue>
    </source>
</reference>
<sequence length="58" mass="6217">MVGGGDVKVATVEVESVDNMATLPVSRAHGGSDVTAEKNNVTNKETELKKVRPRPLKR</sequence>
<gene>
    <name evidence="2" type="ORF">L798_12936</name>
</gene>
<dbReference type="Proteomes" id="UP000027135">
    <property type="component" value="Unassembled WGS sequence"/>
</dbReference>
<dbReference type="eggNOG" id="KOG4740">
    <property type="taxonomic scope" value="Eukaryota"/>
</dbReference>
<organism evidence="2 3">
    <name type="scientific">Zootermopsis nevadensis</name>
    <name type="common">Dampwood termite</name>
    <dbReference type="NCBI Taxonomy" id="136037"/>
    <lineage>
        <taxon>Eukaryota</taxon>
        <taxon>Metazoa</taxon>
        <taxon>Ecdysozoa</taxon>
        <taxon>Arthropoda</taxon>
        <taxon>Hexapoda</taxon>
        <taxon>Insecta</taxon>
        <taxon>Pterygota</taxon>
        <taxon>Neoptera</taxon>
        <taxon>Polyneoptera</taxon>
        <taxon>Dictyoptera</taxon>
        <taxon>Blattodea</taxon>
        <taxon>Blattoidea</taxon>
        <taxon>Termitoidae</taxon>
        <taxon>Termopsidae</taxon>
        <taxon>Zootermopsis</taxon>
    </lineage>
</organism>
<evidence type="ECO:0000256" key="1">
    <source>
        <dbReference type="SAM" id="MobiDB-lite"/>
    </source>
</evidence>
<dbReference type="EMBL" id="KK852964">
    <property type="protein sequence ID" value="KDR13179.1"/>
    <property type="molecule type" value="Genomic_DNA"/>
</dbReference>
<dbReference type="OMA" id="PLQRCEK"/>
<name>A0A067QT76_ZOONE</name>